<evidence type="ECO:0000256" key="1">
    <source>
        <dbReference type="SAM" id="Phobius"/>
    </source>
</evidence>
<proteinExistence type="predicted"/>
<evidence type="ECO:0000313" key="2">
    <source>
        <dbReference type="EMBL" id="AKI99910.1"/>
    </source>
</evidence>
<evidence type="ECO:0008006" key="4">
    <source>
        <dbReference type="Google" id="ProtNLM"/>
    </source>
</evidence>
<feature type="transmembrane region" description="Helical" evidence="1">
    <location>
        <begin position="251"/>
        <end position="272"/>
    </location>
</feature>
<dbReference type="KEGG" id="age:AA314_01537"/>
<keyword evidence="1" id="KW-0472">Membrane</keyword>
<protein>
    <recommendedName>
        <fullName evidence="4">DUF3153 domain-containing protein</fullName>
    </recommendedName>
</protein>
<sequence>MGAMTSPTVRPPPRLRWLLAPLVLLTLTGCFDLLQEIWILPDGSGRVVLDVGLPKSFLDLARTQGKDPLEELRTDARATEAELKKDPDVTKFEFREYEENGQQHIVYDLTVRDATRLGELQKRAMEQSAAARQAKQGKSKADVGFQIERRGFGEYVFVQRFGEPKNAPGSPDGTNDSTDRMAKDFGTQMARALLGNHFYVVRVHGQAIPETNGTLNEKKDTVEWKYSLVDLVDATGNGAELRAVVQAAPPLWLWPVVLGVPLLVLVLAVMAARRQRTRRTV</sequence>
<keyword evidence="1" id="KW-0812">Transmembrane</keyword>
<accession>A0AAC8TCY9</accession>
<dbReference type="Proteomes" id="UP000035579">
    <property type="component" value="Chromosome"/>
</dbReference>
<organism evidence="2 3">
    <name type="scientific">Archangium gephyra</name>
    <dbReference type="NCBI Taxonomy" id="48"/>
    <lineage>
        <taxon>Bacteria</taxon>
        <taxon>Pseudomonadati</taxon>
        <taxon>Myxococcota</taxon>
        <taxon>Myxococcia</taxon>
        <taxon>Myxococcales</taxon>
        <taxon>Cystobacterineae</taxon>
        <taxon>Archangiaceae</taxon>
        <taxon>Archangium</taxon>
    </lineage>
</organism>
<reference evidence="2 3" key="1">
    <citation type="submission" date="2015-05" db="EMBL/GenBank/DDBJ databases">
        <title>Genome assembly of Archangium gephyra DSM 2261.</title>
        <authorList>
            <person name="Sharma G."/>
            <person name="Subramanian S."/>
        </authorList>
    </citation>
    <scope>NUCLEOTIDE SEQUENCE [LARGE SCALE GENOMIC DNA]</scope>
    <source>
        <strain evidence="2 3">DSM 2261</strain>
    </source>
</reference>
<name>A0AAC8TCY9_9BACT</name>
<dbReference type="EMBL" id="CP011509">
    <property type="protein sequence ID" value="AKI99910.1"/>
    <property type="molecule type" value="Genomic_DNA"/>
</dbReference>
<evidence type="ECO:0000313" key="3">
    <source>
        <dbReference type="Proteomes" id="UP000035579"/>
    </source>
</evidence>
<gene>
    <name evidence="2" type="ORF">AA314_01537</name>
</gene>
<keyword evidence="1" id="KW-1133">Transmembrane helix</keyword>
<dbReference type="AlphaFoldDB" id="A0AAC8TCY9"/>